<feature type="domain" description="GH18" evidence="8">
    <location>
        <begin position="129"/>
        <end position="489"/>
    </location>
</feature>
<dbReference type="PROSITE" id="PS51910">
    <property type="entry name" value="GH18_2"/>
    <property type="match status" value="1"/>
</dbReference>
<dbReference type="InterPro" id="IPR029070">
    <property type="entry name" value="Chitinase_insertion_sf"/>
</dbReference>
<evidence type="ECO:0000256" key="6">
    <source>
        <dbReference type="RuleBase" id="RU004453"/>
    </source>
</evidence>
<dbReference type="InterPro" id="IPR011583">
    <property type="entry name" value="Chitinase_II/V-like_cat"/>
</dbReference>
<accession>A0A482X1U8</accession>
<keyword evidence="1" id="KW-0732">Signal</keyword>
<sequence>MSIQRPNAQIKYELLEDYYSRPVLKKSYVWSAGGLLILVTCVSIISLYVTIDRMLSGKENIGALDFIMTGPDKVMTGHVEMSRLRGEMYATAVYHSINSSAETFAINDKPFAVDKDIDDDNTILEAAPIKLVCYYSLPDNESMTDQLWPDLVDPLLCTHILIAFASADNKTIQPAHTSDVEIYHRIVDMKKQNPTLKVMISIQCFSNNGELASVVETKQSRHKFISSVVQFLIAHNFDGIDIDWEFPVWPGSNMKQLNDFTSLLKELRAATESIDGERKIISVAVAAPQTIVDAAYDVQKMAKYVDFVNLMAYDFHYFTSYLPLTGPNAPLYQASFEQGIFTTLNTNWSAHYWLSKGMPLEKLVVGVPTYGHSFTLLNEQNTGWDAPATGIGKEGLEGFVVYPDICRFLDRENTKFVFDSEFKVPYTYNGKEWISYDNEQSLGYKADYIKSKGFGGVMVWSLNVDDFRASCGRNDFPLVRQVKSILDDDQL</sequence>
<evidence type="ECO:0000256" key="2">
    <source>
        <dbReference type="ARBA" id="ARBA00022801"/>
    </source>
</evidence>
<dbReference type="InterPro" id="IPR050314">
    <property type="entry name" value="Glycosyl_Hydrlase_18"/>
</dbReference>
<dbReference type="SUPFAM" id="SSF51445">
    <property type="entry name" value="(Trans)glycosidases"/>
    <property type="match status" value="1"/>
</dbReference>
<dbReference type="Gene3D" id="3.10.50.10">
    <property type="match status" value="1"/>
</dbReference>
<dbReference type="EMBL" id="QKKF02019547">
    <property type="protein sequence ID" value="RZF39855.1"/>
    <property type="molecule type" value="Genomic_DNA"/>
</dbReference>
<dbReference type="GO" id="GO:0008061">
    <property type="term" value="F:chitin binding"/>
    <property type="evidence" value="ECO:0007669"/>
    <property type="project" value="InterPro"/>
</dbReference>
<evidence type="ECO:0000256" key="3">
    <source>
        <dbReference type="ARBA" id="ARBA00023180"/>
    </source>
</evidence>
<evidence type="ECO:0000313" key="10">
    <source>
        <dbReference type="Proteomes" id="UP000291343"/>
    </source>
</evidence>
<keyword evidence="7" id="KW-0472">Membrane</keyword>
<dbReference type="STRING" id="195883.A0A482X1U8"/>
<dbReference type="FunFam" id="3.10.50.10:FF:000003">
    <property type="entry name" value="Class V chitinase CHIT5b"/>
    <property type="match status" value="1"/>
</dbReference>
<dbReference type="PANTHER" id="PTHR11177">
    <property type="entry name" value="CHITINASE"/>
    <property type="match status" value="1"/>
</dbReference>
<dbReference type="InterPro" id="IPR001223">
    <property type="entry name" value="Glyco_hydro18_cat"/>
</dbReference>
<dbReference type="AlphaFoldDB" id="A0A482X1U8"/>
<dbReference type="PANTHER" id="PTHR11177:SF390">
    <property type="entry name" value="CHITINASE 11"/>
    <property type="match status" value="1"/>
</dbReference>
<dbReference type="SMART" id="SM00636">
    <property type="entry name" value="Glyco_18"/>
    <property type="match status" value="1"/>
</dbReference>
<comment type="similarity">
    <text evidence="6">Belongs to the glycosyl hydrolase 18 family.</text>
</comment>
<dbReference type="SMR" id="A0A482X1U8"/>
<dbReference type="PROSITE" id="PS01095">
    <property type="entry name" value="GH18_1"/>
    <property type="match status" value="1"/>
</dbReference>
<reference evidence="9 10" key="1">
    <citation type="journal article" date="2017" name="Gigascience">
        <title>Genome sequence of the small brown planthopper, Laodelphax striatellus.</title>
        <authorList>
            <person name="Zhu J."/>
            <person name="Jiang F."/>
            <person name="Wang X."/>
            <person name="Yang P."/>
            <person name="Bao Y."/>
            <person name="Zhao W."/>
            <person name="Wang W."/>
            <person name="Lu H."/>
            <person name="Wang Q."/>
            <person name="Cui N."/>
            <person name="Li J."/>
            <person name="Chen X."/>
            <person name="Luo L."/>
            <person name="Yu J."/>
            <person name="Kang L."/>
            <person name="Cui F."/>
        </authorList>
    </citation>
    <scope>NUCLEOTIDE SEQUENCE [LARGE SCALE GENOMIC DNA]</scope>
    <source>
        <strain evidence="9">Lst14</strain>
    </source>
</reference>
<proteinExistence type="inferred from homology"/>
<evidence type="ECO:0000256" key="4">
    <source>
        <dbReference type="ARBA" id="ARBA00023295"/>
    </source>
</evidence>
<keyword evidence="3" id="KW-0325">Glycoprotein</keyword>
<gene>
    <name evidence="9" type="ORF">LSTR_LSTR000503</name>
</gene>
<dbReference type="Proteomes" id="UP000291343">
    <property type="component" value="Unassembled WGS sequence"/>
</dbReference>
<keyword evidence="7" id="KW-1133">Transmembrane helix</keyword>
<evidence type="ECO:0000256" key="7">
    <source>
        <dbReference type="SAM" id="Phobius"/>
    </source>
</evidence>
<dbReference type="InParanoid" id="A0A482X1U8"/>
<dbReference type="Pfam" id="PF00704">
    <property type="entry name" value="Glyco_hydro_18"/>
    <property type="match status" value="1"/>
</dbReference>
<keyword evidence="10" id="KW-1185">Reference proteome</keyword>
<evidence type="ECO:0000256" key="5">
    <source>
        <dbReference type="RuleBase" id="RU000489"/>
    </source>
</evidence>
<dbReference type="GO" id="GO:0005576">
    <property type="term" value="C:extracellular region"/>
    <property type="evidence" value="ECO:0007669"/>
    <property type="project" value="TreeGrafter"/>
</dbReference>
<evidence type="ECO:0000256" key="1">
    <source>
        <dbReference type="ARBA" id="ARBA00022729"/>
    </source>
</evidence>
<dbReference type="SUPFAM" id="SSF54556">
    <property type="entry name" value="Chitinase insertion domain"/>
    <property type="match status" value="1"/>
</dbReference>
<dbReference type="GO" id="GO:0005975">
    <property type="term" value="P:carbohydrate metabolic process"/>
    <property type="evidence" value="ECO:0007669"/>
    <property type="project" value="InterPro"/>
</dbReference>
<dbReference type="InterPro" id="IPR001579">
    <property type="entry name" value="Glyco_hydro_18_chit_AS"/>
</dbReference>
<dbReference type="FunCoup" id="A0A482X1U8">
    <property type="interactions" value="39"/>
</dbReference>
<organism evidence="9 10">
    <name type="scientific">Laodelphax striatellus</name>
    <name type="common">Small brown planthopper</name>
    <name type="synonym">Delphax striatella</name>
    <dbReference type="NCBI Taxonomy" id="195883"/>
    <lineage>
        <taxon>Eukaryota</taxon>
        <taxon>Metazoa</taxon>
        <taxon>Ecdysozoa</taxon>
        <taxon>Arthropoda</taxon>
        <taxon>Hexapoda</taxon>
        <taxon>Insecta</taxon>
        <taxon>Pterygota</taxon>
        <taxon>Neoptera</taxon>
        <taxon>Paraneoptera</taxon>
        <taxon>Hemiptera</taxon>
        <taxon>Auchenorrhyncha</taxon>
        <taxon>Fulgoroidea</taxon>
        <taxon>Delphacidae</taxon>
        <taxon>Criomorphinae</taxon>
        <taxon>Laodelphax</taxon>
    </lineage>
</organism>
<keyword evidence="4 5" id="KW-0326">Glycosidase</keyword>
<dbReference type="InterPro" id="IPR017853">
    <property type="entry name" value="GH"/>
</dbReference>
<dbReference type="GO" id="GO:0006032">
    <property type="term" value="P:chitin catabolic process"/>
    <property type="evidence" value="ECO:0007669"/>
    <property type="project" value="TreeGrafter"/>
</dbReference>
<dbReference type="OrthoDB" id="76388at2759"/>
<evidence type="ECO:0000259" key="8">
    <source>
        <dbReference type="PROSITE" id="PS51910"/>
    </source>
</evidence>
<feature type="transmembrane region" description="Helical" evidence="7">
    <location>
        <begin position="28"/>
        <end position="51"/>
    </location>
</feature>
<comment type="caution">
    <text evidence="9">The sequence shown here is derived from an EMBL/GenBank/DDBJ whole genome shotgun (WGS) entry which is preliminary data.</text>
</comment>
<dbReference type="Gene3D" id="3.20.20.80">
    <property type="entry name" value="Glycosidases"/>
    <property type="match status" value="1"/>
</dbReference>
<name>A0A482X1U8_LAOST</name>
<dbReference type="GO" id="GO:0004568">
    <property type="term" value="F:chitinase activity"/>
    <property type="evidence" value="ECO:0007669"/>
    <property type="project" value="TreeGrafter"/>
</dbReference>
<evidence type="ECO:0000313" key="9">
    <source>
        <dbReference type="EMBL" id="RZF39855.1"/>
    </source>
</evidence>
<keyword evidence="2 5" id="KW-0378">Hydrolase</keyword>
<protein>
    <recommendedName>
        <fullName evidence="8">GH18 domain-containing protein</fullName>
    </recommendedName>
</protein>
<keyword evidence="7" id="KW-0812">Transmembrane</keyword>